<dbReference type="Gene3D" id="3.30.1390.10">
    <property type="match status" value="1"/>
</dbReference>
<protein>
    <submittedName>
        <fullName evidence="2">ATP-dependent Clp protease adapter protein ClpS</fullName>
    </submittedName>
</protein>
<evidence type="ECO:0000259" key="1">
    <source>
        <dbReference type="Pfam" id="PF02617"/>
    </source>
</evidence>
<dbReference type="SUPFAM" id="SSF54736">
    <property type="entry name" value="ClpS-like"/>
    <property type="match status" value="1"/>
</dbReference>
<dbReference type="AlphaFoldDB" id="A0A645C7B9"/>
<dbReference type="InterPro" id="IPR003769">
    <property type="entry name" value="ClpS_core"/>
</dbReference>
<gene>
    <name evidence="2" type="primary">clpS_11</name>
    <name evidence="2" type="ORF">SDC9_120244</name>
</gene>
<dbReference type="Pfam" id="PF02617">
    <property type="entry name" value="ClpS"/>
    <property type="match status" value="1"/>
</dbReference>
<dbReference type="EMBL" id="VSSQ01025250">
    <property type="protein sequence ID" value="MPM73268.1"/>
    <property type="molecule type" value="Genomic_DNA"/>
</dbReference>
<comment type="caution">
    <text evidence="2">The sequence shown here is derived from an EMBL/GenBank/DDBJ whole genome shotgun (WGS) entry which is preliminary data.</text>
</comment>
<name>A0A645C7B9_9ZZZZ</name>
<dbReference type="GO" id="GO:0030163">
    <property type="term" value="P:protein catabolic process"/>
    <property type="evidence" value="ECO:0007669"/>
    <property type="project" value="InterPro"/>
</dbReference>
<accession>A0A645C7B9</accession>
<dbReference type="HAMAP" id="MF_00302">
    <property type="entry name" value="ClpS"/>
    <property type="match status" value="1"/>
</dbReference>
<keyword evidence="2" id="KW-0378">Hydrolase</keyword>
<dbReference type="GO" id="GO:0008233">
    <property type="term" value="F:peptidase activity"/>
    <property type="evidence" value="ECO:0007669"/>
    <property type="project" value="UniProtKB-KW"/>
</dbReference>
<keyword evidence="2" id="KW-0645">Protease</keyword>
<dbReference type="InterPro" id="IPR014719">
    <property type="entry name" value="Ribosomal_bL12_C/ClpS-like"/>
</dbReference>
<dbReference type="NCBIfam" id="NF000668">
    <property type="entry name" value="PRK00033.1-1"/>
    <property type="match status" value="1"/>
</dbReference>
<dbReference type="GO" id="GO:0006508">
    <property type="term" value="P:proteolysis"/>
    <property type="evidence" value="ECO:0007669"/>
    <property type="project" value="UniProtKB-KW"/>
</dbReference>
<feature type="domain" description="Adaptor protein ClpS core" evidence="1">
    <location>
        <begin position="63"/>
        <end position="134"/>
    </location>
</feature>
<organism evidence="2">
    <name type="scientific">bioreactor metagenome</name>
    <dbReference type="NCBI Taxonomy" id="1076179"/>
    <lineage>
        <taxon>unclassified sequences</taxon>
        <taxon>metagenomes</taxon>
        <taxon>ecological metagenomes</taxon>
    </lineage>
</organism>
<evidence type="ECO:0000313" key="2">
    <source>
        <dbReference type="EMBL" id="MPM73268.1"/>
    </source>
</evidence>
<proteinExistence type="inferred from homology"/>
<sequence length="139" mass="15137">MAALIMVSSYISVSSAVDVIWLSLCPPVGQVGNNRHMASESASAATGGGTAVEELASEKSQTAQPWVTVVWDDPVNLMSYVTHVFSTYFSYPKDQAERLMMQVHMEGRAIVSCGGRDCMERDVQAMHSYGLWATLDKAE</sequence>
<reference evidence="2" key="1">
    <citation type="submission" date="2019-08" db="EMBL/GenBank/DDBJ databases">
        <authorList>
            <person name="Kucharzyk K."/>
            <person name="Murdoch R.W."/>
            <person name="Higgins S."/>
            <person name="Loffler F."/>
        </authorList>
    </citation>
    <scope>NUCLEOTIDE SEQUENCE</scope>
</reference>
<dbReference type="InterPro" id="IPR022935">
    <property type="entry name" value="ClpS"/>
</dbReference>